<feature type="transmembrane region" description="Helical" evidence="1">
    <location>
        <begin position="48"/>
        <end position="73"/>
    </location>
</feature>
<dbReference type="AlphaFoldDB" id="A0A4Q9GPX9"/>
<dbReference type="EMBL" id="SIUB01000001">
    <property type="protein sequence ID" value="TBN54854.1"/>
    <property type="molecule type" value="Genomic_DNA"/>
</dbReference>
<evidence type="ECO:0000256" key="1">
    <source>
        <dbReference type="SAM" id="Phobius"/>
    </source>
</evidence>
<keyword evidence="3" id="KW-1185">Reference proteome</keyword>
<dbReference type="OrthoDB" id="1523552at2"/>
<keyword evidence="1" id="KW-1133">Transmembrane helix</keyword>
<dbReference type="InterPro" id="IPR010865">
    <property type="entry name" value="DUF1499"/>
</dbReference>
<accession>A0A4Q9GPX9</accession>
<feature type="transmembrane region" description="Helical" evidence="1">
    <location>
        <begin position="80"/>
        <end position="100"/>
    </location>
</feature>
<proteinExistence type="predicted"/>
<evidence type="ECO:0000313" key="2">
    <source>
        <dbReference type="EMBL" id="TBN54854.1"/>
    </source>
</evidence>
<protein>
    <submittedName>
        <fullName evidence="2">DUF1499 domain-containing protein</fullName>
    </submittedName>
</protein>
<organism evidence="2 3">
    <name type="scientific">Hansschlegelia quercus</name>
    <dbReference type="NCBI Taxonomy" id="2528245"/>
    <lineage>
        <taxon>Bacteria</taxon>
        <taxon>Pseudomonadati</taxon>
        <taxon>Pseudomonadota</taxon>
        <taxon>Alphaproteobacteria</taxon>
        <taxon>Hyphomicrobiales</taxon>
        <taxon>Methylopilaceae</taxon>
        <taxon>Hansschlegelia</taxon>
    </lineage>
</organism>
<keyword evidence="1" id="KW-0472">Membrane</keyword>
<dbReference type="Proteomes" id="UP000291613">
    <property type="component" value="Unassembled WGS sequence"/>
</dbReference>
<name>A0A4Q9GPX9_9HYPH</name>
<evidence type="ECO:0000313" key="3">
    <source>
        <dbReference type="Proteomes" id="UP000291613"/>
    </source>
</evidence>
<comment type="caution">
    <text evidence="2">The sequence shown here is derived from an EMBL/GenBank/DDBJ whole genome shotgun (WGS) entry which is preliminary data.</text>
</comment>
<feature type="transmembrane region" description="Helical" evidence="1">
    <location>
        <begin position="15"/>
        <end position="36"/>
    </location>
</feature>
<dbReference type="RefSeq" id="WP_131001107.1">
    <property type="nucleotide sequence ID" value="NZ_JBHSZR010000002.1"/>
</dbReference>
<gene>
    <name evidence="2" type="ORF">EYR15_01440</name>
</gene>
<reference evidence="2 3" key="1">
    <citation type="submission" date="2019-02" db="EMBL/GenBank/DDBJ databases">
        <title>Hansschlegelia quercus sp. nov., a novel methylotrophic bacterium from buds of oak (Quercus robur L.).</title>
        <authorList>
            <person name="Agafonova N.V."/>
            <person name="Kaparullina E.N."/>
            <person name="Grouzdev D.S."/>
            <person name="Doronina N.V."/>
        </authorList>
    </citation>
    <scope>NUCLEOTIDE SEQUENCE [LARGE SCALE GENOMIC DNA]</scope>
    <source>
        <strain evidence="2 3">Dub</strain>
    </source>
</reference>
<sequence>MSAPFALRPRGRSRLAGAALALAWFSILVTLYALVLLRLHAVEAFSGFAAFLSGLALAALAALLGILAMVLVWRSGRRGGVRAFVAVVLAACVLAGPAYVAGRNIFARGTDDVSTDLADPPRFDRAGRDRAFGERPAPGPIVPAPEADRQRTVFRDLAPLRLALSEGDVAGLALGLVEARGWRLLGPTSFPRGGPPTGRIEAIAPSPILGIRDAVSIRIRPDAEGARVDMRSVSRLPGVDFGTNAKRIESFLADLAAAANAAP</sequence>
<dbReference type="Pfam" id="PF07386">
    <property type="entry name" value="DUF1499"/>
    <property type="match status" value="1"/>
</dbReference>
<keyword evidence="1" id="KW-0812">Transmembrane</keyword>